<feature type="domain" description="4Fe-4S ferredoxin-type" evidence="7">
    <location>
        <begin position="18"/>
        <end position="49"/>
    </location>
</feature>
<dbReference type="InterPro" id="IPR009051">
    <property type="entry name" value="Helical_ferredxn"/>
</dbReference>
<evidence type="ECO:0000259" key="7">
    <source>
        <dbReference type="PROSITE" id="PS51379"/>
    </source>
</evidence>
<proteinExistence type="predicted"/>
<dbReference type="GO" id="GO:0051539">
    <property type="term" value="F:4 iron, 4 sulfur cluster binding"/>
    <property type="evidence" value="ECO:0007669"/>
    <property type="project" value="UniProtKB-UniRule"/>
</dbReference>
<keyword evidence="6" id="KW-0249">Electron transport</keyword>
<evidence type="ECO:0000256" key="5">
    <source>
        <dbReference type="ARBA" id="ARBA00023014"/>
    </source>
</evidence>
<comment type="catalytic activity">
    <reaction evidence="6">
        <text>glycolate + A = glyoxylate + AH2</text>
        <dbReference type="Rhea" id="RHEA:21264"/>
        <dbReference type="ChEBI" id="CHEBI:13193"/>
        <dbReference type="ChEBI" id="CHEBI:17499"/>
        <dbReference type="ChEBI" id="CHEBI:29805"/>
        <dbReference type="ChEBI" id="CHEBI:36655"/>
        <dbReference type="EC" id="1.1.99.14"/>
    </reaction>
</comment>
<dbReference type="PANTHER" id="PTHR32479">
    <property type="entry name" value="GLYCOLATE OXIDASE IRON-SULFUR SUBUNIT"/>
    <property type="match status" value="1"/>
</dbReference>
<name>A0A975MPI4_9GAMM</name>
<dbReference type="PANTHER" id="PTHR32479:SF17">
    <property type="entry name" value="GLYCOLATE OXIDASE IRON-SULFUR SUBUNIT"/>
    <property type="match status" value="1"/>
</dbReference>
<dbReference type="InterPro" id="IPR017900">
    <property type="entry name" value="4Fe4S_Fe_S_CS"/>
</dbReference>
<dbReference type="Pfam" id="PF13183">
    <property type="entry name" value="Fer4_8"/>
    <property type="match status" value="1"/>
</dbReference>
<dbReference type="PIRSF" id="PIRSF000139">
    <property type="entry name" value="Glc_ox_4Fe-4S"/>
    <property type="match status" value="1"/>
</dbReference>
<evidence type="ECO:0000256" key="4">
    <source>
        <dbReference type="ARBA" id="ARBA00023004"/>
    </source>
</evidence>
<dbReference type="Proteomes" id="UP000676649">
    <property type="component" value="Chromosome"/>
</dbReference>
<dbReference type="KEGG" id="mpad:KEF85_01105"/>
<comment type="catalytic activity">
    <reaction evidence="6">
        <text>(R)-lactate + A = pyruvate + AH2</text>
        <dbReference type="Rhea" id="RHEA:15089"/>
        <dbReference type="ChEBI" id="CHEBI:13193"/>
        <dbReference type="ChEBI" id="CHEBI:15361"/>
        <dbReference type="ChEBI" id="CHEBI:16004"/>
        <dbReference type="ChEBI" id="CHEBI:17499"/>
    </reaction>
</comment>
<dbReference type="PROSITE" id="PS51379">
    <property type="entry name" value="4FE4S_FER_2"/>
    <property type="match status" value="2"/>
</dbReference>
<dbReference type="InterPro" id="IPR017896">
    <property type="entry name" value="4Fe4S_Fe-S-bd"/>
</dbReference>
<dbReference type="InterPro" id="IPR012257">
    <property type="entry name" value="Glc_ox_4Fe-4S"/>
</dbReference>
<sequence>MFDFMDFGSEDDPVAAPDGPYIPEAAECMRCGMCVSHCPTFRLFEIDEETPRRRIRTISKILVSQEPVSSAEHQHLRNCVQCRACETVCPSRMAYGALFDQALATVATAPGRLAKLALWLIDHKNWRAALMPALVFYRKSGLQALLRATGILLKLGVAETDAIMTTPAMTALAGRYRTSLPCRGRVALFSGCIAEHFDRENLTAAIKLLNAIAYDVLVPAQQSCCGAIHQHNGITSQNLIENNLAVFNALDVEAVLYAASGCGAMLHEYQSEDTAAAQVFHERLQDINQFLLSHWPTELKLRPASIKVAVHEPCSQRNVLKNQQAVYALLEKIPELSIAPLADNNLCCGAGGSYMLTHPGNAQRLRAMKLDCISAAPADVVLSSNFACTAFLQRHGAKLCHPVKLLALQLPINQH</sequence>
<dbReference type="GO" id="GO:0019154">
    <property type="term" value="F:glycolate dehydrogenase activity"/>
    <property type="evidence" value="ECO:0007669"/>
    <property type="project" value="UniProtKB-EC"/>
</dbReference>
<dbReference type="RefSeq" id="WP_215582749.1">
    <property type="nucleotide sequence ID" value="NZ_CP073754.1"/>
</dbReference>
<dbReference type="PROSITE" id="PS00198">
    <property type="entry name" value="4FE4S_FER_1"/>
    <property type="match status" value="2"/>
</dbReference>
<reference evidence="8" key="1">
    <citation type="submission" date="2021-04" db="EMBL/GenBank/DDBJ databases">
        <title>Draft genome sequence data of methanotrophic Methylovulum sp. strain S1L and Methylomonas sp. strain S2AM isolated from boreal lake water columns.</title>
        <authorList>
            <person name="Rissanen A.J."/>
            <person name="Mangayil R."/>
            <person name="Svenning M.M."/>
            <person name="Khanongnuch R."/>
        </authorList>
    </citation>
    <scope>NUCLEOTIDE SEQUENCE</scope>
    <source>
        <strain evidence="8">S2AM</strain>
    </source>
</reference>
<dbReference type="Gene3D" id="1.10.1060.10">
    <property type="entry name" value="Alpha-helical ferredoxin"/>
    <property type="match status" value="1"/>
</dbReference>
<dbReference type="GO" id="GO:0046872">
    <property type="term" value="F:metal ion binding"/>
    <property type="evidence" value="ECO:0007669"/>
    <property type="project" value="UniProtKB-UniRule"/>
</dbReference>
<keyword evidence="9" id="KW-1185">Reference proteome</keyword>
<feature type="domain" description="4Fe-4S ferredoxin-type" evidence="7">
    <location>
        <begin position="69"/>
        <end position="101"/>
    </location>
</feature>
<evidence type="ECO:0000256" key="3">
    <source>
        <dbReference type="ARBA" id="ARBA00022737"/>
    </source>
</evidence>
<evidence type="ECO:0000256" key="2">
    <source>
        <dbReference type="ARBA" id="ARBA00022723"/>
    </source>
</evidence>
<gene>
    <name evidence="8" type="ORF">KEF85_01105</name>
</gene>
<dbReference type="AlphaFoldDB" id="A0A975MPI4"/>
<evidence type="ECO:0000256" key="1">
    <source>
        <dbReference type="ARBA" id="ARBA00022485"/>
    </source>
</evidence>
<keyword evidence="6" id="KW-0813">Transport</keyword>
<dbReference type="EMBL" id="CP073754">
    <property type="protein sequence ID" value="QWF71126.1"/>
    <property type="molecule type" value="Genomic_DNA"/>
</dbReference>
<organism evidence="8 9">
    <name type="scientific">Methylomonas paludis</name>
    <dbReference type="NCBI Taxonomy" id="1173101"/>
    <lineage>
        <taxon>Bacteria</taxon>
        <taxon>Pseudomonadati</taxon>
        <taxon>Pseudomonadota</taxon>
        <taxon>Gammaproteobacteria</taxon>
        <taxon>Methylococcales</taxon>
        <taxon>Methylococcaceae</taxon>
        <taxon>Methylomonas</taxon>
    </lineage>
</organism>
<keyword evidence="5 6" id="KW-0411">Iron-sulfur</keyword>
<accession>A0A975MPI4</accession>
<dbReference type="Pfam" id="PF02754">
    <property type="entry name" value="CCG"/>
    <property type="match status" value="2"/>
</dbReference>
<dbReference type="EC" id="1.1.99.14" evidence="6"/>
<comment type="function">
    <text evidence="6">Component of a complex that catalyzes the oxidation of glycolate to glyoxylate.</text>
</comment>
<evidence type="ECO:0000313" key="9">
    <source>
        <dbReference type="Proteomes" id="UP000676649"/>
    </source>
</evidence>
<comment type="cofactor">
    <cofactor evidence="6">
        <name>[4Fe-4S] cluster</name>
        <dbReference type="ChEBI" id="CHEBI:49883"/>
    </cofactor>
    <text evidence="6">Binds 2 [4Fe-4S] clusters.</text>
</comment>
<evidence type="ECO:0000313" key="8">
    <source>
        <dbReference type="EMBL" id="QWF71126.1"/>
    </source>
</evidence>
<protein>
    <recommendedName>
        <fullName evidence="6">Glycolate oxidase iron-sulfur subunit</fullName>
        <ecNumber evidence="6">1.1.99.14</ecNumber>
    </recommendedName>
</protein>
<dbReference type="SUPFAM" id="SSF54862">
    <property type="entry name" value="4Fe-4S ferredoxins"/>
    <property type="match status" value="1"/>
</dbReference>
<keyword evidence="1 6" id="KW-0004">4Fe-4S</keyword>
<dbReference type="InterPro" id="IPR004017">
    <property type="entry name" value="Cys_rich_dom"/>
</dbReference>
<evidence type="ECO:0000256" key="6">
    <source>
        <dbReference type="PIRNR" id="PIRNR000139"/>
    </source>
</evidence>
<keyword evidence="4 6" id="KW-0408">Iron</keyword>
<keyword evidence="3" id="KW-0677">Repeat</keyword>
<keyword evidence="2 6" id="KW-0479">Metal-binding</keyword>